<dbReference type="EMBL" id="JAKNSF020000054">
    <property type="protein sequence ID" value="KAK7724778.1"/>
    <property type="molecule type" value="Genomic_DNA"/>
</dbReference>
<proteinExistence type="predicted"/>
<dbReference type="InterPro" id="IPR010730">
    <property type="entry name" value="HET"/>
</dbReference>
<evidence type="ECO:0000259" key="1">
    <source>
        <dbReference type="Pfam" id="PF06985"/>
    </source>
</evidence>
<organism evidence="2 3">
    <name type="scientific">Diaporthe eres</name>
    <name type="common">Phomopsis oblonga</name>
    <dbReference type="NCBI Taxonomy" id="83184"/>
    <lineage>
        <taxon>Eukaryota</taxon>
        <taxon>Fungi</taxon>
        <taxon>Dikarya</taxon>
        <taxon>Ascomycota</taxon>
        <taxon>Pezizomycotina</taxon>
        <taxon>Sordariomycetes</taxon>
        <taxon>Sordariomycetidae</taxon>
        <taxon>Diaporthales</taxon>
        <taxon>Diaporthaceae</taxon>
        <taxon>Diaporthe</taxon>
        <taxon>Diaporthe eres species complex</taxon>
    </lineage>
</organism>
<accession>A0ABR1P2D7</accession>
<reference evidence="2 3" key="1">
    <citation type="submission" date="2024-02" db="EMBL/GenBank/DDBJ databases">
        <title>De novo assembly and annotation of 12 fungi associated with fruit tree decline syndrome in Ontario, Canada.</title>
        <authorList>
            <person name="Sulman M."/>
            <person name="Ellouze W."/>
            <person name="Ilyukhin E."/>
        </authorList>
    </citation>
    <scope>NUCLEOTIDE SEQUENCE [LARGE SCALE GENOMIC DNA]</scope>
    <source>
        <strain evidence="2 3">M169</strain>
    </source>
</reference>
<evidence type="ECO:0000313" key="3">
    <source>
        <dbReference type="Proteomes" id="UP001430848"/>
    </source>
</evidence>
<comment type="caution">
    <text evidence="2">The sequence shown here is derived from an EMBL/GenBank/DDBJ whole genome shotgun (WGS) entry which is preliminary data.</text>
</comment>
<dbReference type="PANTHER" id="PTHR24148:SF73">
    <property type="entry name" value="HET DOMAIN PROTEIN (AFU_ORTHOLOGUE AFUA_8G01020)"/>
    <property type="match status" value="1"/>
</dbReference>
<evidence type="ECO:0000313" key="2">
    <source>
        <dbReference type="EMBL" id="KAK7724778.1"/>
    </source>
</evidence>
<dbReference type="InterPro" id="IPR052895">
    <property type="entry name" value="HetReg/Transcr_Mod"/>
</dbReference>
<dbReference type="Pfam" id="PF06985">
    <property type="entry name" value="HET"/>
    <property type="match status" value="1"/>
</dbReference>
<sequence length="137" mass="15895">MRLFKLDLNGPDEPLSGKLLPSTRTCNYYLFDELSDGKGYDALSYCWGDPKEPRPLYVSSISNKKSSDGRAVTNYEPHRNGTLPIQQSLHAFLEGLRRRRYNRFIWIDAICINQGCLEDKDNQIPLMRYIYEEAELV</sequence>
<protein>
    <recommendedName>
        <fullName evidence="1">Heterokaryon incompatibility domain-containing protein</fullName>
    </recommendedName>
</protein>
<keyword evidence="3" id="KW-1185">Reference proteome</keyword>
<dbReference type="PANTHER" id="PTHR24148">
    <property type="entry name" value="ANKYRIN REPEAT DOMAIN-CONTAINING PROTEIN 39 HOMOLOG-RELATED"/>
    <property type="match status" value="1"/>
</dbReference>
<feature type="domain" description="Heterokaryon incompatibility" evidence="1">
    <location>
        <begin position="40"/>
        <end position="137"/>
    </location>
</feature>
<dbReference type="Proteomes" id="UP001430848">
    <property type="component" value="Unassembled WGS sequence"/>
</dbReference>
<name>A0ABR1P2D7_DIAER</name>
<gene>
    <name evidence="2" type="ORF">SLS63_008472</name>
</gene>